<dbReference type="GO" id="GO:0016740">
    <property type="term" value="F:transferase activity"/>
    <property type="evidence" value="ECO:0007669"/>
    <property type="project" value="UniProtKB-KW"/>
</dbReference>
<evidence type="ECO:0000259" key="1">
    <source>
        <dbReference type="PROSITE" id="PS50404"/>
    </source>
</evidence>
<gene>
    <name evidence="3" type="ORF">GEV02_12455</name>
</gene>
<dbReference type="InterPro" id="IPR004046">
    <property type="entry name" value="GST_C"/>
</dbReference>
<dbReference type="PROSITE" id="PS50405">
    <property type="entry name" value="GST_CTER"/>
    <property type="match status" value="1"/>
</dbReference>
<dbReference type="CDD" id="cd00299">
    <property type="entry name" value="GST_C_family"/>
    <property type="match status" value="1"/>
</dbReference>
<comment type="caution">
    <text evidence="3">The sequence shown here is derived from an EMBL/GenBank/DDBJ whole genome shotgun (WGS) entry which is preliminary data.</text>
</comment>
<dbReference type="SFLD" id="SFLDS00019">
    <property type="entry name" value="Glutathione_Transferase_(cytos"/>
    <property type="match status" value="1"/>
</dbReference>
<dbReference type="InterPro" id="IPR036249">
    <property type="entry name" value="Thioredoxin-like_sf"/>
</dbReference>
<dbReference type="CDD" id="cd00570">
    <property type="entry name" value="GST_N_family"/>
    <property type="match status" value="1"/>
</dbReference>
<dbReference type="InterPro" id="IPR036282">
    <property type="entry name" value="Glutathione-S-Trfase_C_sf"/>
</dbReference>
<name>A0A6A7N1M7_9BURK</name>
<dbReference type="InterPro" id="IPR004045">
    <property type="entry name" value="Glutathione_S-Trfase_N"/>
</dbReference>
<dbReference type="SFLD" id="SFLDG00358">
    <property type="entry name" value="Main_(cytGST)"/>
    <property type="match status" value="1"/>
</dbReference>
<dbReference type="RefSeq" id="WP_152838282.1">
    <property type="nucleotide sequence ID" value="NZ_WHUG01000004.1"/>
</dbReference>
<keyword evidence="4" id="KW-1185">Reference proteome</keyword>
<dbReference type="Proteomes" id="UP000440498">
    <property type="component" value="Unassembled WGS sequence"/>
</dbReference>
<proteinExistence type="predicted"/>
<organism evidence="3 4">
    <name type="scientific">Rugamonas aquatica</name>
    <dbReference type="NCBI Taxonomy" id="2743357"/>
    <lineage>
        <taxon>Bacteria</taxon>
        <taxon>Pseudomonadati</taxon>
        <taxon>Pseudomonadota</taxon>
        <taxon>Betaproteobacteria</taxon>
        <taxon>Burkholderiales</taxon>
        <taxon>Oxalobacteraceae</taxon>
        <taxon>Telluria group</taxon>
        <taxon>Rugamonas</taxon>
    </lineage>
</organism>
<evidence type="ECO:0000259" key="2">
    <source>
        <dbReference type="PROSITE" id="PS50405"/>
    </source>
</evidence>
<dbReference type="SUPFAM" id="SSF52833">
    <property type="entry name" value="Thioredoxin-like"/>
    <property type="match status" value="1"/>
</dbReference>
<dbReference type="Gene3D" id="1.20.1050.10">
    <property type="match status" value="1"/>
</dbReference>
<dbReference type="InterPro" id="IPR040079">
    <property type="entry name" value="Glutathione_S-Trfase"/>
</dbReference>
<feature type="domain" description="GST N-terminal" evidence="1">
    <location>
        <begin position="1"/>
        <end position="83"/>
    </location>
</feature>
<reference evidence="3 4" key="1">
    <citation type="submission" date="2019-10" db="EMBL/GenBank/DDBJ databases">
        <title>Two novel species isolated from a subtropical stream in China.</title>
        <authorList>
            <person name="Lu H."/>
        </authorList>
    </citation>
    <scope>NUCLEOTIDE SEQUENCE [LARGE SCALE GENOMIC DNA]</scope>
    <source>
        <strain evidence="3 4">FT29W</strain>
    </source>
</reference>
<dbReference type="EMBL" id="WHUG01000004">
    <property type="protein sequence ID" value="MQA38969.1"/>
    <property type="molecule type" value="Genomic_DNA"/>
</dbReference>
<dbReference type="SUPFAM" id="SSF47616">
    <property type="entry name" value="GST C-terminal domain-like"/>
    <property type="match status" value="1"/>
</dbReference>
<dbReference type="Pfam" id="PF13417">
    <property type="entry name" value="GST_N_3"/>
    <property type="match status" value="1"/>
</dbReference>
<dbReference type="Gene3D" id="3.40.30.10">
    <property type="entry name" value="Glutaredoxin"/>
    <property type="match status" value="1"/>
</dbReference>
<sequence length="223" mass="25798">MSLTLYYHPLASFCHKVLIALYENGTAFDKRLINLGEEADRAELQAIWPLCKFPVLRDHERSRDVPETSIIIEYLDRHFPGPQPMIPADWDAALDVRLWDRFFDHYVQEPVQTIVGAHLSGLQCDQTKERTKLKTAYKMIEKRMAARSWMCGEAFSLADCAAAPALFYAATLLPFPEEYHHLGSYFERLVSRPSVKRVLDEAQPYFSMYPFFDDIPERFLATA</sequence>
<dbReference type="AlphaFoldDB" id="A0A6A7N1M7"/>
<dbReference type="InterPro" id="IPR010987">
    <property type="entry name" value="Glutathione-S-Trfase_C-like"/>
</dbReference>
<keyword evidence="3" id="KW-0808">Transferase</keyword>
<protein>
    <submittedName>
        <fullName evidence="3">Glutathione S-transferase family protein</fullName>
    </submittedName>
</protein>
<accession>A0A6A7N1M7</accession>
<feature type="domain" description="GST C-terminal" evidence="2">
    <location>
        <begin position="89"/>
        <end position="211"/>
    </location>
</feature>
<dbReference type="PANTHER" id="PTHR44051">
    <property type="entry name" value="GLUTATHIONE S-TRANSFERASE-RELATED"/>
    <property type="match status" value="1"/>
</dbReference>
<dbReference type="PANTHER" id="PTHR44051:SF8">
    <property type="entry name" value="GLUTATHIONE S-TRANSFERASE GSTA"/>
    <property type="match status" value="1"/>
</dbReference>
<dbReference type="PROSITE" id="PS50404">
    <property type="entry name" value="GST_NTER"/>
    <property type="match status" value="1"/>
</dbReference>
<evidence type="ECO:0000313" key="3">
    <source>
        <dbReference type="EMBL" id="MQA38969.1"/>
    </source>
</evidence>
<evidence type="ECO:0000313" key="4">
    <source>
        <dbReference type="Proteomes" id="UP000440498"/>
    </source>
</evidence>
<dbReference type="Pfam" id="PF00043">
    <property type="entry name" value="GST_C"/>
    <property type="match status" value="1"/>
</dbReference>